<proteinExistence type="predicted"/>
<dbReference type="PANTHER" id="PTHR43317">
    <property type="entry name" value="THERMOSPERMINE SYNTHASE ACAULIS5"/>
    <property type="match status" value="1"/>
</dbReference>
<accession>A0AAD7QJV8</accession>
<comment type="caution">
    <text evidence="3">The sequence shown here is derived from an EMBL/GenBank/DDBJ whole genome shotgun (WGS) entry which is preliminary data.</text>
</comment>
<keyword evidence="2" id="KW-0812">Transmembrane</keyword>
<gene>
    <name evidence="3" type="ORF">POJ06DRAFT_48099</name>
</gene>
<dbReference type="AlphaFoldDB" id="A0AAD7QJV8"/>
<dbReference type="GeneID" id="80886273"/>
<dbReference type="NCBIfam" id="NF037959">
    <property type="entry name" value="MFS_SpdSyn"/>
    <property type="match status" value="1"/>
</dbReference>
<protein>
    <recommendedName>
        <fullName evidence="5">PABS domain-containing protein</fullName>
    </recommendedName>
</protein>
<evidence type="ECO:0000256" key="1">
    <source>
        <dbReference type="ARBA" id="ARBA00023115"/>
    </source>
</evidence>
<dbReference type="InterPro" id="IPR029063">
    <property type="entry name" value="SAM-dependent_MTases_sf"/>
</dbReference>
<dbReference type="RefSeq" id="XP_056039980.1">
    <property type="nucleotide sequence ID" value="XM_056191107.1"/>
</dbReference>
<evidence type="ECO:0008006" key="5">
    <source>
        <dbReference type="Google" id="ProtNLM"/>
    </source>
</evidence>
<dbReference type="Gene3D" id="3.40.50.150">
    <property type="entry name" value="Vaccinia Virus protein VP39"/>
    <property type="match status" value="1"/>
</dbReference>
<name>A0AAD7QJV8_9ASCO</name>
<dbReference type="Pfam" id="PF01564">
    <property type="entry name" value="Spermine_synth"/>
    <property type="match status" value="1"/>
</dbReference>
<feature type="transmembrane region" description="Helical" evidence="2">
    <location>
        <begin position="39"/>
        <end position="58"/>
    </location>
</feature>
<keyword evidence="1" id="KW-0620">Polyamine biosynthesis</keyword>
<feature type="transmembrane region" description="Helical" evidence="2">
    <location>
        <begin position="107"/>
        <end position="126"/>
    </location>
</feature>
<keyword evidence="2" id="KW-0472">Membrane</keyword>
<dbReference type="EMBL" id="JARPMG010000015">
    <property type="protein sequence ID" value="KAJ8096530.1"/>
    <property type="molecule type" value="Genomic_DNA"/>
</dbReference>
<feature type="transmembrane region" description="Helical" evidence="2">
    <location>
        <begin position="65"/>
        <end position="87"/>
    </location>
</feature>
<organism evidence="3 4">
    <name type="scientific">Lipomyces tetrasporus</name>
    <dbReference type="NCBI Taxonomy" id="54092"/>
    <lineage>
        <taxon>Eukaryota</taxon>
        <taxon>Fungi</taxon>
        <taxon>Dikarya</taxon>
        <taxon>Ascomycota</taxon>
        <taxon>Saccharomycotina</taxon>
        <taxon>Lipomycetes</taxon>
        <taxon>Lipomycetales</taxon>
        <taxon>Lipomycetaceae</taxon>
        <taxon>Lipomyces</taxon>
    </lineage>
</organism>
<keyword evidence="2" id="KW-1133">Transmembrane helix</keyword>
<evidence type="ECO:0000313" key="3">
    <source>
        <dbReference type="EMBL" id="KAJ8096530.1"/>
    </source>
</evidence>
<keyword evidence="4" id="KW-1185">Reference proteome</keyword>
<sequence length="568" mass="62524">MAFYTTAICLLGHMTHLALESQLSVISLAPLFGTSYIEVYRPLIVPTLFAFALFGFLWKRVISSISMWLQIATVAYSSIGILLSRQVGSISGELLGPWYGPFAVEAIAFYPIVIGTASIMAGVLNSKAAKSPINSSASGTRIALISLAAARLFIILEGRVLGRILGPIVFSKYPSAWSAMRKIQATNLAATFAVAMLSSPRKIILPIMVALAAMQLSDYSSLSLAASNNVLGSTVSVSGYLSVVSVPSKSLLVLRNDHSLLGGEYISPPPQIADQLPPNSEWAPEPIFAAFVMQESIRLVTPPPVGANYKNNVLIIGLGIGTAATAMINHNVSTDVVEFDFEVVRFAVEHFQFPIDRARVTICDARKHMRSLVQQAIEGGIREYDYIIHDIFTGGVVSPRLFTSEMWQDTRRIMAPDGVLVVNFGGDLDSSVSRAMIRTLIQEFRETGGNCRAFRELPKPENLAPGDSDMANVVLFCRKREGGPVKFRGPVEEDYLKSLVRYQALIVKNEIELPIYLRDSEELPENMNEIRIINDSNVHRFGRQAAEGAAKHWELMNEVLDWRIWANW</sequence>
<dbReference type="Proteomes" id="UP001217417">
    <property type="component" value="Unassembled WGS sequence"/>
</dbReference>
<dbReference type="SUPFAM" id="SSF53335">
    <property type="entry name" value="S-adenosyl-L-methionine-dependent methyltransferases"/>
    <property type="match status" value="1"/>
</dbReference>
<evidence type="ECO:0000313" key="4">
    <source>
        <dbReference type="Proteomes" id="UP001217417"/>
    </source>
</evidence>
<feature type="transmembrane region" description="Helical" evidence="2">
    <location>
        <begin position="138"/>
        <end position="156"/>
    </location>
</feature>
<dbReference type="GO" id="GO:0006596">
    <property type="term" value="P:polyamine biosynthetic process"/>
    <property type="evidence" value="ECO:0007669"/>
    <property type="project" value="UniProtKB-KW"/>
</dbReference>
<evidence type="ECO:0000256" key="2">
    <source>
        <dbReference type="SAM" id="Phobius"/>
    </source>
</evidence>
<reference evidence="3" key="1">
    <citation type="submission" date="2023-03" db="EMBL/GenBank/DDBJ databases">
        <title>Near-Complete genome sequence of Lipomyces tetrasporous NRRL Y-64009, an oleaginous yeast capable of growing on lignocellulosic hydrolysates.</title>
        <authorList>
            <consortium name="Lawrence Berkeley National Laboratory"/>
            <person name="Jagtap S.S."/>
            <person name="Liu J.-J."/>
            <person name="Walukiewicz H.E."/>
            <person name="Pangilinan J."/>
            <person name="Lipzen A."/>
            <person name="Ahrendt S."/>
            <person name="Koriabine M."/>
            <person name="Cobaugh K."/>
            <person name="Salamov A."/>
            <person name="Yoshinaga Y."/>
            <person name="Ng V."/>
            <person name="Daum C."/>
            <person name="Grigoriev I.V."/>
            <person name="Slininger P.J."/>
            <person name="Dien B.S."/>
            <person name="Jin Y.-S."/>
            <person name="Rao C.V."/>
        </authorList>
    </citation>
    <scope>NUCLEOTIDE SEQUENCE</scope>
    <source>
        <strain evidence="3">NRRL Y-64009</strain>
    </source>
</reference>
<dbReference type="PANTHER" id="PTHR43317:SF1">
    <property type="entry name" value="THERMOSPERMINE SYNTHASE ACAULIS5"/>
    <property type="match status" value="1"/>
</dbReference>